<dbReference type="OrthoDB" id="9624109at2759"/>
<dbReference type="EMBL" id="CAAE01006252">
    <property type="protein sequence ID" value="CAF89055.1"/>
    <property type="molecule type" value="Genomic_DNA"/>
</dbReference>
<organism evidence="2">
    <name type="scientific">Tetraodon nigroviridis</name>
    <name type="common">Spotted green pufferfish</name>
    <name type="synonym">Chelonodon nigroviridis</name>
    <dbReference type="NCBI Taxonomy" id="99883"/>
    <lineage>
        <taxon>Eukaryota</taxon>
        <taxon>Metazoa</taxon>
        <taxon>Chordata</taxon>
        <taxon>Craniata</taxon>
        <taxon>Vertebrata</taxon>
        <taxon>Euteleostomi</taxon>
        <taxon>Actinopterygii</taxon>
        <taxon>Neopterygii</taxon>
        <taxon>Teleostei</taxon>
        <taxon>Neoteleostei</taxon>
        <taxon>Acanthomorphata</taxon>
        <taxon>Eupercaria</taxon>
        <taxon>Tetraodontiformes</taxon>
        <taxon>Tetradontoidea</taxon>
        <taxon>Tetraodontidae</taxon>
        <taxon>Tetraodon</taxon>
    </lineage>
</organism>
<sequence>MSYTLLMLLAIFSAATGLKCRACGGDFNSCWTVDCLPKADRCVTVNGEGAVGCVPSSECGESLNAARATCATVPFPRAPASCSCCFLLPS</sequence>
<name>Q4TDH7_TETNG</name>
<reference evidence="2" key="1">
    <citation type="journal article" date="2004" name="Nature">
        <title>Genome duplication in the teleost fish Tetraodon nigroviridis reveals the early vertebrate proto-karyotype.</title>
        <authorList>
            <person name="Jaillon O."/>
            <person name="Aury J.-M."/>
            <person name="Brunet F."/>
            <person name="Petit J.-L."/>
            <person name="Stange-Thomann N."/>
            <person name="Mauceli E."/>
            <person name="Bouneau L."/>
            <person name="Fischer C."/>
            <person name="Ozouf-Costaz C."/>
            <person name="Bernot A."/>
            <person name="Nicaud S."/>
            <person name="Jaffe D."/>
            <person name="Fisher S."/>
            <person name="Lutfalla G."/>
            <person name="Dossat C."/>
            <person name="Segurens B."/>
            <person name="Dasilva C."/>
            <person name="Salanoubat M."/>
            <person name="Levy M."/>
            <person name="Boudet N."/>
            <person name="Castellano S."/>
            <person name="Anthouard V."/>
            <person name="Jubin C."/>
            <person name="Castelli V."/>
            <person name="Katinka M."/>
            <person name="Vacherie B."/>
            <person name="Biemont C."/>
            <person name="Skalli Z."/>
            <person name="Cattolico L."/>
            <person name="Poulain J."/>
            <person name="De Berardinis V."/>
            <person name="Cruaud C."/>
            <person name="Duprat S."/>
            <person name="Brottier P."/>
            <person name="Coutanceau J.-P."/>
            <person name="Gouzy J."/>
            <person name="Parra G."/>
            <person name="Lardier G."/>
            <person name="Chapple C."/>
            <person name="McKernan K.J."/>
            <person name="McEwan P."/>
            <person name="Bosak S."/>
            <person name="Kellis M."/>
            <person name="Volff J.-N."/>
            <person name="Guigo R."/>
            <person name="Zody M.C."/>
            <person name="Mesirov J."/>
            <person name="Lindblad-Toh K."/>
            <person name="Birren B."/>
            <person name="Nusbaum C."/>
            <person name="Kahn D."/>
            <person name="Robinson-Rechavi M."/>
            <person name="Laudet V."/>
            <person name="Schachter V."/>
            <person name="Quetier F."/>
            <person name="Saurin W."/>
            <person name="Scarpelli C."/>
            <person name="Wincker P."/>
            <person name="Lander E.S."/>
            <person name="Weissenbach J."/>
            <person name="Roest Crollius H."/>
        </authorList>
    </citation>
    <scope>NUCLEOTIDE SEQUENCE [LARGE SCALE GENOMIC DNA]</scope>
</reference>
<gene>
    <name evidence="2" type="ORF">GSTENG00002790001</name>
</gene>
<evidence type="ECO:0000313" key="2">
    <source>
        <dbReference type="EMBL" id="CAF89055.1"/>
    </source>
</evidence>
<feature type="chain" id="PRO_5004244508" evidence="1">
    <location>
        <begin position="18"/>
        <end position="90"/>
    </location>
</feature>
<dbReference type="AlphaFoldDB" id="Q4TDH7"/>
<reference evidence="2" key="2">
    <citation type="submission" date="2004-02" db="EMBL/GenBank/DDBJ databases">
        <authorList>
            <consortium name="Genoscope"/>
            <consortium name="Whitehead Institute Centre for Genome Research"/>
        </authorList>
    </citation>
    <scope>NUCLEOTIDE SEQUENCE</scope>
</reference>
<feature type="signal peptide" evidence="1">
    <location>
        <begin position="1"/>
        <end position="17"/>
    </location>
</feature>
<dbReference type="KEGG" id="tng:GSTEN00002790G001"/>
<evidence type="ECO:0000256" key="1">
    <source>
        <dbReference type="SAM" id="SignalP"/>
    </source>
</evidence>
<accession>Q4TDH7</accession>
<proteinExistence type="predicted"/>
<keyword evidence="1" id="KW-0732">Signal</keyword>
<protein>
    <submittedName>
        <fullName evidence="2">Chromosome undetermined SCAF6252, whole genome shotgun sequence</fullName>
    </submittedName>
</protein>